<dbReference type="AlphaFoldDB" id="A0A176VWQ8"/>
<feature type="compositionally biased region" description="Polar residues" evidence="1">
    <location>
        <begin position="1"/>
        <end position="14"/>
    </location>
</feature>
<feature type="domain" description="CUE" evidence="2">
    <location>
        <begin position="586"/>
        <end position="629"/>
    </location>
</feature>
<evidence type="ECO:0000313" key="3">
    <source>
        <dbReference type="EMBL" id="BBN18084.1"/>
    </source>
</evidence>
<evidence type="ECO:0000256" key="1">
    <source>
        <dbReference type="SAM" id="MobiDB-lite"/>
    </source>
</evidence>
<feature type="compositionally biased region" description="Low complexity" evidence="1">
    <location>
        <begin position="692"/>
        <end position="707"/>
    </location>
</feature>
<dbReference type="GO" id="GO:0043130">
    <property type="term" value="F:ubiquitin binding"/>
    <property type="evidence" value="ECO:0007669"/>
    <property type="project" value="InterPro"/>
</dbReference>
<keyword evidence="5" id="KW-1185">Reference proteome</keyword>
<dbReference type="PROSITE" id="PS51140">
    <property type="entry name" value="CUE"/>
    <property type="match status" value="1"/>
</dbReference>
<dbReference type="Proteomes" id="UP000077202">
    <property type="component" value="Unassembled WGS sequence"/>
</dbReference>
<evidence type="ECO:0000313" key="6">
    <source>
        <dbReference type="Proteomes" id="UP001162541"/>
    </source>
</evidence>
<sequence>METQGIVSDHSSNGYRRGTNRRDGSGHRNSGGYQQRWMSNESTGSSSSAPAAVVKNRGPEGSGKAIVEIAGSSLAAQNGTPSVAYESSRAWSKVHSVDMKPNSDQGAKTISNSIRSSSGVGGGSRSGMAVEQSFVPYLPQDDAILAGLGEREGGVDAAETQEVTDLLNEQLSALLCLPPRQFWKKVVTDESLSVFLDSYLHFRRRWFDSPLGSPSESKVGVVAGDGDLSRRTFMVLLRMSSNSDPGTPPSESLSAKEHAAILKEKKLLDIPKLMDICAIYGHDNPDLTKRLVSNAFQAQPCYADELAGHVPPLLQRIITMHQRCCDTIQVLTGPRDKSPGAVGDRVYHELLEIVDYLTDVVITLNAFIEVYPPAAHILVTSGNPNSGQGLLLPALATMHDTLLPNLQEGFAVLASSQSQEVEETAASAQVRLNRLGEKLVDIVWRLIDHRYLGGSSGDDTPTITTYDDPYEDAAGRGDSLVQAVVALAMGPSETDNSTLESGNSRLVCTGSLLKRMEQRHGVSYQIQQTCQKGSLFLDDAQHDYLYALMVDDQAAPGVRGKEIVESKQNVLRLTLPERDGDEETVIRQSKISQIKDLFPDFGDGFVDACLEVYDNDPEKVIERILEGTLHPDLASLDTSIATKPVASQKVKPVKDKGKGKINETSFPDSDSVWVDKPISLVGVSSTLSLAGSSSSGSASAGGTPPLSNISNPVAKTGVNAGRYVRRQKGDDENFSSLLAGNEDIRLATKAAAVRAEYEDEYDDSFDELGQYVADTGGVEETESLADLVGNRGRARSENSHPRNSGRPSPVTPWGGAASSPRDRKPSGGNTSALGEGQRGDRQHPVATSKGGFEPPRGDQQYTSSAQRSPPRGDRQYSANTPRSNAEAHRGERRYSTGAPSTNLGAQKGERNFATGASASNEGQRGDRPFRAVNTFDAQKGDRQYSGGSSSNDTTGYQFGVPKPDGDGQLNETESNSAAGRGRGGRGNRGRGKNRGPQPKSDFYLKDGKLYSYKVAGAIGVGSVEEAEQIKREEAVTIYGLGEGGNVPRPLGGGENDGNQDGSDSNYRKGPQSPMGDGGSGRGGRGRGGPAGRGRGRGENDNHHRKDKAMKKHFAGLSGL</sequence>
<evidence type="ECO:0000259" key="2">
    <source>
        <dbReference type="PROSITE" id="PS51140"/>
    </source>
</evidence>
<feature type="compositionally biased region" description="Basic residues" evidence="1">
    <location>
        <begin position="1104"/>
        <end position="1113"/>
    </location>
</feature>
<name>A0A176VWQ8_MARPO</name>
<feature type="compositionally biased region" description="Basic residues" evidence="1">
    <location>
        <begin position="982"/>
        <end position="993"/>
    </location>
</feature>
<dbReference type="PANTHER" id="PTHR21494">
    <property type="entry name" value="ACTIVATING SIGNAL COINTEGRATOR 1 COMPLEX SUBUNIT 2 ASC-1 COMPLEX SUBUNIT P100"/>
    <property type="match status" value="1"/>
</dbReference>
<feature type="region of interest" description="Disordered" evidence="1">
    <location>
        <begin position="1037"/>
        <end position="1119"/>
    </location>
</feature>
<evidence type="ECO:0000313" key="5">
    <source>
        <dbReference type="Proteomes" id="UP000077202"/>
    </source>
</evidence>
<feature type="region of interest" description="Disordered" evidence="1">
    <location>
        <begin position="692"/>
        <end position="714"/>
    </location>
</feature>
<dbReference type="InterPro" id="IPR003892">
    <property type="entry name" value="CUE"/>
</dbReference>
<dbReference type="InterPro" id="IPR009060">
    <property type="entry name" value="UBA-like_sf"/>
</dbReference>
<dbReference type="SMART" id="SM00546">
    <property type="entry name" value="CUE"/>
    <property type="match status" value="1"/>
</dbReference>
<reference evidence="4 5" key="1">
    <citation type="submission" date="2016-03" db="EMBL/GenBank/DDBJ databases">
        <title>Mechanisms controlling the formation of the plant cell surface in tip-growing cells are functionally conserved among land plants.</title>
        <authorList>
            <person name="Honkanen S."/>
            <person name="Jones V.A."/>
            <person name="Morieri G."/>
            <person name="Champion C."/>
            <person name="Hetherington A.J."/>
            <person name="Kelly S."/>
            <person name="Saint-Marcoux D."/>
            <person name="Proust H."/>
            <person name="Prescott H."/>
            <person name="Dolan L."/>
        </authorList>
    </citation>
    <scope>NUCLEOTIDE SEQUENCE [LARGE SCALE GENOMIC DNA]</scope>
    <source>
        <strain evidence="5">cv. Tak-1 and cv. Tak-2</strain>
        <tissue evidence="4">Whole gametophyte</tissue>
    </source>
</reference>
<dbReference type="CDD" id="cd14364">
    <property type="entry name" value="CUE_ASCC2"/>
    <property type="match status" value="1"/>
</dbReference>
<dbReference type="InterPro" id="IPR052586">
    <property type="entry name" value="ASCC2"/>
</dbReference>
<feature type="region of interest" description="Disordered" evidence="1">
    <location>
        <begin position="98"/>
        <end position="125"/>
    </location>
</feature>
<dbReference type="Gene3D" id="1.10.8.10">
    <property type="entry name" value="DNA helicase RuvA subunit, C-terminal domain"/>
    <property type="match status" value="1"/>
</dbReference>
<feature type="compositionally biased region" description="Basic and acidic residues" evidence="1">
    <location>
        <begin position="885"/>
        <end position="894"/>
    </location>
</feature>
<dbReference type="SUPFAM" id="SSF46934">
    <property type="entry name" value="UBA-like"/>
    <property type="match status" value="1"/>
</dbReference>
<feature type="compositionally biased region" description="Polar residues" evidence="1">
    <location>
        <begin position="945"/>
        <end position="956"/>
    </location>
</feature>
<feature type="compositionally biased region" description="Basic and acidic residues" evidence="1">
    <location>
        <begin position="652"/>
        <end position="661"/>
    </location>
</feature>
<dbReference type="EMBL" id="AP019872">
    <property type="protein sequence ID" value="BBN18084.1"/>
    <property type="molecule type" value="Genomic_DNA"/>
</dbReference>
<reference evidence="6" key="3">
    <citation type="journal article" date="2020" name="Curr. Biol.">
        <title>Chromatin organization in early land plants reveals an ancestral association between H3K27me3, transposons, and constitutive heterochromatin.</title>
        <authorList>
            <person name="Montgomery S.A."/>
            <person name="Tanizawa Y."/>
            <person name="Galik B."/>
            <person name="Wang N."/>
            <person name="Ito T."/>
            <person name="Mochizuki T."/>
            <person name="Akimcheva S."/>
            <person name="Bowman J.L."/>
            <person name="Cognat V."/>
            <person name="Marechal-Drouard L."/>
            <person name="Ekker H."/>
            <person name="Hong S.F."/>
            <person name="Kohchi T."/>
            <person name="Lin S.S."/>
            <person name="Liu L.D."/>
            <person name="Nakamura Y."/>
            <person name="Valeeva L.R."/>
            <person name="Shakirov E.V."/>
            <person name="Shippen D.E."/>
            <person name="Wei W.L."/>
            <person name="Yagura M."/>
            <person name="Yamaoka S."/>
            <person name="Yamato K.T."/>
            <person name="Liu C."/>
            <person name="Berger F."/>
        </authorList>
    </citation>
    <scope>NUCLEOTIDE SEQUENCE [LARGE SCALE GENOMIC DNA]</scope>
    <source>
        <strain evidence="6">Tak-1</strain>
    </source>
</reference>
<feature type="compositionally biased region" description="Gly residues" evidence="1">
    <location>
        <begin position="1075"/>
        <end position="1092"/>
    </location>
</feature>
<organism evidence="4 5">
    <name type="scientific">Marchantia polymorpha subsp. ruderalis</name>
    <dbReference type="NCBI Taxonomy" id="1480154"/>
    <lineage>
        <taxon>Eukaryota</taxon>
        <taxon>Viridiplantae</taxon>
        <taxon>Streptophyta</taxon>
        <taxon>Embryophyta</taxon>
        <taxon>Marchantiophyta</taxon>
        <taxon>Marchantiopsida</taxon>
        <taxon>Marchantiidae</taxon>
        <taxon>Marchantiales</taxon>
        <taxon>Marchantiaceae</taxon>
        <taxon>Marchantia</taxon>
    </lineage>
</organism>
<dbReference type="Proteomes" id="UP001162541">
    <property type="component" value="Chromosome 7"/>
</dbReference>
<feature type="region of interest" description="Disordered" evidence="1">
    <location>
        <begin position="1"/>
        <end position="59"/>
    </location>
</feature>
<dbReference type="InterPro" id="IPR041800">
    <property type="entry name" value="ASCC2_CUE"/>
</dbReference>
<evidence type="ECO:0000313" key="4">
    <source>
        <dbReference type="EMBL" id="OAE25244.1"/>
    </source>
</evidence>
<gene>
    <name evidence="4" type="ORF">AXG93_1420s1070</name>
    <name evidence="3" type="ORF">Mp_7g19360</name>
</gene>
<feature type="region of interest" description="Disordered" evidence="1">
    <location>
        <begin position="791"/>
        <end position="1003"/>
    </location>
</feature>
<accession>A0A176VWQ8</accession>
<feature type="compositionally biased region" description="Polar residues" evidence="1">
    <location>
        <begin position="27"/>
        <end position="49"/>
    </location>
</feature>
<feature type="compositionally biased region" description="Gly residues" evidence="1">
    <location>
        <begin position="1040"/>
        <end position="1055"/>
    </location>
</feature>
<dbReference type="PANTHER" id="PTHR21494:SF0">
    <property type="entry name" value="ACTIVATING SIGNAL COINTEGRATOR 1 COMPLEX SUBUNIT 2"/>
    <property type="match status" value="1"/>
</dbReference>
<protein>
    <recommendedName>
        <fullName evidence="2">CUE domain-containing protein</fullName>
    </recommendedName>
</protein>
<proteinExistence type="predicted"/>
<dbReference type="Pfam" id="PF02845">
    <property type="entry name" value="CUE"/>
    <property type="match status" value="1"/>
</dbReference>
<dbReference type="EMBL" id="LVLJ01002373">
    <property type="protein sequence ID" value="OAE25244.1"/>
    <property type="molecule type" value="Genomic_DNA"/>
</dbReference>
<feature type="region of interest" description="Disordered" evidence="1">
    <location>
        <begin position="646"/>
        <end position="666"/>
    </location>
</feature>
<reference evidence="3" key="2">
    <citation type="journal article" date="2019" name="Curr. Biol.">
        <title>Chromatin organization in early land plants reveals an ancestral association between H3K27me3, transposons, and constitutive heterochromatin.</title>
        <authorList>
            <person name="Montgomery S.A."/>
            <person name="Tanizawa Y."/>
            <person name="Galik B."/>
            <person name="Wang N."/>
            <person name="Ito T."/>
            <person name="Mochizuki T."/>
            <person name="Akimcheva S."/>
            <person name="Bowman J."/>
            <person name="Cognat V."/>
            <person name="Drouard L."/>
            <person name="Ekker H."/>
            <person name="Houng S."/>
            <person name="Kohchi T."/>
            <person name="Lin S."/>
            <person name="Liu L.D."/>
            <person name="Nakamura Y."/>
            <person name="Valeeva L.R."/>
            <person name="Shakirov E.V."/>
            <person name="Shippen D.E."/>
            <person name="Wei W."/>
            <person name="Yagura M."/>
            <person name="Yamaoka S."/>
            <person name="Yamato K.T."/>
            <person name="Liu C."/>
            <person name="Berger F."/>
        </authorList>
    </citation>
    <scope>NUCLEOTIDE SEQUENCE [LARGE SCALE GENOMIC DNA]</scope>
    <source>
        <strain evidence="3">Tak-1</strain>
    </source>
</reference>